<reference evidence="1" key="1">
    <citation type="submission" date="2021-06" db="EMBL/GenBank/DDBJ databases">
        <authorList>
            <person name="Kallberg Y."/>
            <person name="Tangrot J."/>
            <person name="Rosling A."/>
        </authorList>
    </citation>
    <scope>NUCLEOTIDE SEQUENCE</scope>
    <source>
        <strain evidence="1">IN212</strain>
    </source>
</reference>
<evidence type="ECO:0000313" key="1">
    <source>
        <dbReference type="EMBL" id="CAG8751182.1"/>
    </source>
</evidence>
<feature type="non-terminal residue" evidence="1">
    <location>
        <position position="298"/>
    </location>
</feature>
<protein>
    <submittedName>
        <fullName evidence="1">5326_t:CDS:1</fullName>
    </submittedName>
</protein>
<keyword evidence="2" id="KW-1185">Reference proteome</keyword>
<evidence type="ECO:0000313" key="2">
    <source>
        <dbReference type="Proteomes" id="UP000789396"/>
    </source>
</evidence>
<dbReference type="AlphaFoldDB" id="A0A9N9IV63"/>
<gene>
    <name evidence="1" type="ORF">RFULGI_LOCUS13609</name>
</gene>
<accession>A0A9N9IV63</accession>
<sequence>DKKEIVRSSINLIWEATDGGIKKIVFNNQSRSAAIFLSDGTEDTENLNAPGDLDSDNLSQVDELMFDTQASENDTLNLEEGQHTEDNNVNNDFEETDKLLPDSHSSINVTVVNNEFESNEEIDALLPDSHSSINVTVNTSQAVSTDNQISIDNECVTDNQQAENNRELVESIFNDEEVDELLPDSHSPINVTVNTSQAVSIDNQISSDNECVTDNQHVDESMLNDHPNDQPNDQPSINVISGMLEQTILAENSTLADNIESIQDNDYVRISTSRLINFKNKFIDIDSCQKNLTGRGLC</sequence>
<dbReference type="EMBL" id="CAJVPZ010036391">
    <property type="protein sequence ID" value="CAG8751182.1"/>
    <property type="molecule type" value="Genomic_DNA"/>
</dbReference>
<dbReference type="Proteomes" id="UP000789396">
    <property type="component" value="Unassembled WGS sequence"/>
</dbReference>
<dbReference type="OrthoDB" id="2464578at2759"/>
<name>A0A9N9IV63_9GLOM</name>
<organism evidence="1 2">
    <name type="scientific">Racocetra fulgida</name>
    <dbReference type="NCBI Taxonomy" id="60492"/>
    <lineage>
        <taxon>Eukaryota</taxon>
        <taxon>Fungi</taxon>
        <taxon>Fungi incertae sedis</taxon>
        <taxon>Mucoromycota</taxon>
        <taxon>Glomeromycotina</taxon>
        <taxon>Glomeromycetes</taxon>
        <taxon>Diversisporales</taxon>
        <taxon>Gigasporaceae</taxon>
        <taxon>Racocetra</taxon>
    </lineage>
</organism>
<proteinExistence type="predicted"/>
<comment type="caution">
    <text evidence="1">The sequence shown here is derived from an EMBL/GenBank/DDBJ whole genome shotgun (WGS) entry which is preliminary data.</text>
</comment>